<feature type="region of interest" description="Disordered" evidence="2">
    <location>
        <begin position="466"/>
        <end position="489"/>
    </location>
</feature>
<organism evidence="4 5">
    <name type="scientific">Trichinella nativa</name>
    <dbReference type="NCBI Taxonomy" id="6335"/>
    <lineage>
        <taxon>Eukaryota</taxon>
        <taxon>Metazoa</taxon>
        <taxon>Ecdysozoa</taxon>
        <taxon>Nematoda</taxon>
        <taxon>Enoplea</taxon>
        <taxon>Dorylaimia</taxon>
        <taxon>Trichinellida</taxon>
        <taxon>Trichinellidae</taxon>
        <taxon>Trichinella</taxon>
    </lineage>
</organism>
<gene>
    <name evidence="4" type="ORF">D917_02764</name>
</gene>
<dbReference type="Proteomes" id="UP000243006">
    <property type="component" value="Unassembled WGS sequence"/>
</dbReference>
<accession>A0A1Y3ED81</accession>
<dbReference type="PROSITE" id="PS50250">
    <property type="entry name" value="PCI"/>
    <property type="match status" value="1"/>
</dbReference>
<dbReference type="SMART" id="SM00088">
    <property type="entry name" value="PINT"/>
    <property type="match status" value="1"/>
</dbReference>
<name>A0A1Y3ED81_9BILA</name>
<dbReference type="AlphaFoldDB" id="A0A1Y3ED81"/>
<proteinExistence type="predicted"/>
<comment type="caution">
    <text evidence="4">The sequence shown here is derived from an EMBL/GenBank/DDBJ whole genome shotgun (WGS) entry which is preliminary data.</text>
</comment>
<dbReference type="Gene3D" id="1.25.40.570">
    <property type="match status" value="1"/>
</dbReference>
<dbReference type="Pfam" id="PF01399">
    <property type="entry name" value="PCI"/>
    <property type="match status" value="1"/>
</dbReference>
<dbReference type="GO" id="GO:0043161">
    <property type="term" value="P:proteasome-mediated ubiquitin-dependent protein catabolic process"/>
    <property type="evidence" value="ECO:0007669"/>
    <property type="project" value="TreeGrafter"/>
</dbReference>
<evidence type="ECO:0000259" key="3">
    <source>
        <dbReference type="PROSITE" id="PS50250"/>
    </source>
</evidence>
<protein>
    <submittedName>
        <fullName evidence="4">PCI domain protein</fullName>
    </submittedName>
</protein>
<dbReference type="InterPro" id="IPR045135">
    <property type="entry name" value="Rpn7_N"/>
</dbReference>
<sequence>MLQLFQSFVTVLEESQKAEIVINPDLNIAQYQFLLCHTEYDPKKKIEVKEKLMEAITKNEMGKYYEYVSKILGIPVNKELMERLTKQNKEKLEKFEADIIDAEKSQGESEVRDAWLKKAEYLSQIGDRDASLKALSYTYDRTVGVGKQIDIIFHQIRIALFYMNHALIKEKFQEVHKLIEQGGDWDRKNRLKAYEGYYALAVRDFKKAASLLLDAVCTFTSYELITYETLVFYTVVAAMLGNRNELRDKVVNSAEIREQLYSQQDLRRYLHSLYECDYAGFFSCLADLETRMKFDRILAPHYTHYCRMMRAKAYQQLLSSYRSLTLRYMGEAFGVSPQFMDKELHYFISSGHLTCKIDRVRGVVETNQVNSKNVHRTSCMNTSGGWIYTAAALLFACSAVAFTIEPMNLASLGTTRTVSPEQIDLADSLNSINCAQIDETDFWLCKGPQFMDSRTGTLHRIPQATKRKPSMLAYSSRPSETDRPIIRLG</sequence>
<dbReference type="GO" id="GO:0005838">
    <property type="term" value="C:proteasome regulatory particle"/>
    <property type="evidence" value="ECO:0007669"/>
    <property type="project" value="TreeGrafter"/>
</dbReference>
<keyword evidence="1" id="KW-0647">Proteasome</keyword>
<reference evidence="4 5" key="1">
    <citation type="submission" date="2015-04" db="EMBL/GenBank/DDBJ databases">
        <title>Draft genome of the roundworm Trichinella nativa.</title>
        <authorList>
            <person name="Mitreva M."/>
        </authorList>
    </citation>
    <scope>NUCLEOTIDE SEQUENCE [LARGE SCALE GENOMIC DNA]</scope>
    <source>
        <strain evidence="4 5">ISS45</strain>
    </source>
</reference>
<evidence type="ECO:0000256" key="2">
    <source>
        <dbReference type="SAM" id="MobiDB-lite"/>
    </source>
</evidence>
<dbReference type="SUPFAM" id="SSF46785">
    <property type="entry name" value="Winged helix' DNA-binding domain"/>
    <property type="match status" value="1"/>
</dbReference>
<evidence type="ECO:0000256" key="1">
    <source>
        <dbReference type="ARBA" id="ARBA00022942"/>
    </source>
</evidence>
<evidence type="ECO:0000313" key="4">
    <source>
        <dbReference type="EMBL" id="OUC42640.1"/>
    </source>
</evidence>
<dbReference type="PANTHER" id="PTHR14145">
    <property type="entry name" value="26S PROTESOME SUBUNIT 6"/>
    <property type="match status" value="1"/>
</dbReference>
<feature type="domain" description="PCI" evidence="3">
    <location>
        <begin position="204"/>
        <end position="371"/>
    </location>
</feature>
<evidence type="ECO:0000313" key="5">
    <source>
        <dbReference type="Proteomes" id="UP000243006"/>
    </source>
</evidence>
<dbReference type="Pfam" id="PF10602">
    <property type="entry name" value="RPN7"/>
    <property type="match status" value="1"/>
</dbReference>
<dbReference type="EMBL" id="LVZM01017260">
    <property type="protein sequence ID" value="OUC42640.1"/>
    <property type="molecule type" value="Genomic_DNA"/>
</dbReference>
<dbReference type="FunFam" id="1.25.40.570:FF:000005">
    <property type="entry name" value="26S proteasome regulatory subunit N7"/>
    <property type="match status" value="1"/>
</dbReference>
<feature type="compositionally biased region" description="Basic and acidic residues" evidence="2">
    <location>
        <begin position="479"/>
        <end position="489"/>
    </location>
</feature>
<dbReference type="InterPro" id="IPR019585">
    <property type="entry name" value="Rpn7/CSN1"/>
</dbReference>
<dbReference type="PANTHER" id="PTHR14145:SF1">
    <property type="entry name" value="26S PROTEASOME NON-ATPASE REGULATORY SUBUNIT 6"/>
    <property type="match status" value="1"/>
</dbReference>
<dbReference type="InterPro" id="IPR036390">
    <property type="entry name" value="WH_DNA-bd_sf"/>
</dbReference>
<dbReference type="InterPro" id="IPR000717">
    <property type="entry name" value="PCI_dom"/>
</dbReference>